<reference evidence="7" key="1">
    <citation type="submission" date="2021-03" db="EMBL/GenBank/DDBJ databases">
        <title>Sagittula salina sp. nov. strain M10.9X isolated from the marine waste.</title>
        <authorList>
            <person name="Satari L."/>
            <person name="Molina-Menor E."/>
            <person name="Vidal-Verdu A."/>
            <person name="Pascual J."/>
            <person name="Pereto J."/>
            <person name="Porcar M."/>
        </authorList>
    </citation>
    <scope>NUCLEOTIDE SEQUENCE</scope>
    <source>
        <strain evidence="7">M10.9X</strain>
    </source>
</reference>
<dbReference type="PANTHER" id="PTHR47506">
    <property type="entry name" value="TRANSCRIPTIONAL REGULATORY PROTEIN"/>
    <property type="match status" value="1"/>
</dbReference>
<dbReference type="InterPro" id="IPR011075">
    <property type="entry name" value="TetR_C"/>
</dbReference>
<dbReference type="AlphaFoldDB" id="A0A940S5K2"/>
<evidence type="ECO:0000256" key="1">
    <source>
        <dbReference type="ARBA" id="ARBA00023015"/>
    </source>
</evidence>
<evidence type="ECO:0000256" key="3">
    <source>
        <dbReference type="ARBA" id="ARBA00023163"/>
    </source>
</evidence>
<dbReference type="PROSITE" id="PS50977">
    <property type="entry name" value="HTH_TETR_2"/>
    <property type="match status" value="1"/>
</dbReference>
<name>A0A940S5K2_9RHOB</name>
<keyword evidence="2 4" id="KW-0238">DNA-binding</keyword>
<organism evidence="7 8">
    <name type="scientific">Sagittula salina</name>
    <dbReference type="NCBI Taxonomy" id="2820268"/>
    <lineage>
        <taxon>Bacteria</taxon>
        <taxon>Pseudomonadati</taxon>
        <taxon>Pseudomonadota</taxon>
        <taxon>Alphaproteobacteria</taxon>
        <taxon>Rhodobacterales</taxon>
        <taxon>Roseobacteraceae</taxon>
        <taxon>Sagittula</taxon>
    </lineage>
</organism>
<keyword evidence="8" id="KW-1185">Reference proteome</keyword>
<dbReference type="PANTHER" id="PTHR47506:SF6">
    <property type="entry name" value="HTH-TYPE TRANSCRIPTIONAL REPRESSOR NEMR"/>
    <property type="match status" value="1"/>
</dbReference>
<dbReference type="Gene3D" id="1.10.357.10">
    <property type="entry name" value="Tetracycline Repressor, domain 2"/>
    <property type="match status" value="1"/>
</dbReference>
<evidence type="ECO:0000313" key="7">
    <source>
        <dbReference type="EMBL" id="MBP0485075.1"/>
    </source>
</evidence>
<dbReference type="SUPFAM" id="SSF46689">
    <property type="entry name" value="Homeodomain-like"/>
    <property type="match status" value="1"/>
</dbReference>
<dbReference type="InterPro" id="IPR036271">
    <property type="entry name" value="Tet_transcr_reg_TetR-rel_C_sf"/>
</dbReference>
<dbReference type="Pfam" id="PF00440">
    <property type="entry name" value="TetR_N"/>
    <property type="match status" value="1"/>
</dbReference>
<comment type="caution">
    <text evidence="7">The sequence shown here is derived from an EMBL/GenBank/DDBJ whole genome shotgun (WGS) entry which is preliminary data.</text>
</comment>
<keyword evidence="3" id="KW-0804">Transcription</keyword>
<dbReference type="SUPFAM" id="SSF48498">
    <property type="entry name" value="Tetracyclin repressor-like, C-terminal domain"/>
    <property type="match status" value="1"/>
</dbReference>
<dbReference type="InterPro" id="IPR009057">
    <property type="entry name" value="Homeodomain-like_sf"/>
</dbReference>
<dbReference type="Pfam" id="PF16925">
    <property type="entry name" value="TetR_C_13"/>
    <property type="match status" value="1"/>
</dbReference>
<feature type="domain" description="HTH tetR-type" evidence="6">
    <location>
        <begin position="23"/>
        <end position="83"/>
    </location>
</feature>
<gene>
    <name evidence="7" type="ORF">J5474_21595</name>
</gene>
<dbReference type="PRINTS" id="PR00455">
    <property type="entry name" value="HTHTETR"/>
</dbReference>
<accession>A0A940S5K2</accession>
<evidence type="ECO:0000313" key="8">
    <source>
        <dbReference type="Proteomes" id="UP000675940"/>
    </source>
</evidence>
<feature type="DNA-binding region" description="H-T-H motif" evidence="4">
    <location>
        <begin position="46"/>
        <end position="65"/>
    </location>
</feature>
<dbReference type="Proteomes" id="UP000675940">
    <property type="component" value="Unassembled WGS sequence"/>
</dbReference>
<evidence type="ECO:0000256" key="5">
    <source>
        <dbReference type="SAM" id="MobiDB-lite"/>
    </source>
</evidence>
<evidence type="ECO:0000259" key="6">
    <source>
        <dbReference type="PROSITE" id="PS50977"/>
    </source>
</evidence>
<keyword evidence="1" id="KW-0805">Transcription regulation</keyword>
<sequence length="225" mass="24629">MHVDATPEGRRKRGRPKAAPESSEVRTRLIRAGLERLTERGYPATSVDDLLKAAGVPKGSFYHHFGSKAGFGAAVIDAYHDYFAERLQRCFRGSAPALERLRVFTRAAEAGMARHGYTRGCLVGVLGQETGALPDGYAARLAEVLADWQARTTVLLEEAAREGALRPGADPQALASLFWTGWEGAVLRARMERGPDPLRHFAETFLALVARDETPQRQAGTDKED</sequence>
<evidence type="ECO:0000256" key="2">
    <source>
        <dbReference type="ARBA" id="ARBA00023125"/>
    </source>
</evidence>
<dbReference type="EMBL" id="JAGISH010000022">
    <property type="protein sequence ID" value="MBP0485075.1"/>
    <property type="molecule type" value="Genomic_DNA"/>
</dbReference>
<evidence type="ECO:0000256" key="4">
    <source>
        <dbReference type="PROSITE-ProRule" id="PRU00335"/>
    </source>
</evidence>
<dbReference type="InterPro" id="IPR001647">
    <property type="entry name" value="HTH_TetR"/>
</dbReference>
<dbReference type="GO" id="GO:0003677">
    <property type="term" value="F:DNA binding"/>
    <property type="evidence" value="ECO:0007669"/>
    <property type="project" value="UniProtKB-UniRule"/>
</dbReference>
<proteinExistence type="predicted"/>
<feature type="region of interest" description="Disordered" evidence="5">
    <location>
        <begin position="1"/>
        <end position="25"/>
    </location>
</feature>
<protein>
    <submittedName>
        <fullName evidence="7">TetR/AcrR family transcriptional regulator</fullName>
    </submittedName>
</protein>